<dbReference type="InterPro" id="IPR051537">
    <property type="entry name" value="DNA_Adenine_Mtase"/>
</dbReference>
<keyword evidence="11" id="KW-1185">Reference proteome</keyword>
<evidence type="ECO:0000256" key="4">
    <source>
        <dbReference type="ARBA" id="ARBA00022679"/>
    </source>
</evidence>
<dbReference type="InterPro" id="IPR029063">
    <property type="entry name" value="SAM-dependent_MTases_sf"/>
</dbReference>
<evidence type="ECO:0000256" key="1">
    <source>
        <dbReference type="ARBA" id="ARBA00006594"/>
    </source>
</evidence>
<dbReference type="Proteomes" id="UP000045051">
    <property type="component" value="Unassembled WGS sequence"/>
</dbReference>
<evidence type="ECO:0000313" key="11">
    <source>
        <dbReference type="Proteomes" id="UP000045051"/>
    </source>
</evidence>
<dbReference type="Gene3D" id="1.20.1260.30">
    <property type="match status" value="1"/>
</dbReference>
<dbReference type="SUPFAM" id="SSF53335">
    <property type="entry name" value="S-adenosyl-L-methionine-dependent methyltransferases"/>
    <property type="match status" value="1"/>
</dbReference>
<evidence type="ECO:0000256" key="2">
    <source>
        <dbReference type="ARBA" id="ARBA00011900"/>
    </source>
</evidence>
<dbReference type="GO" id="GO:0009007">
    <property type="term" value="F:site-specific DNA-methyltransferase (adenine-specific) activity"/>
    <property type="evidence" value="ECO:0007669"/>
    <property type="project" value="UniProtKB-EC"/>
</dbReference>
<organism evidence="10 11">
    <name type="scientific">Capnocytophaga canis</name>
    <dbReference type="NCBI Taxonomy" id="1848903"/>
    <lineage>
        <taxon>Bacteria</taxon>
        <taxon>Pseudomonadati</taxon>
        <taxon>Bacteroidota</taxon>
        <taxon>Flavobacteriia</taxon>
        <taxon>Flavobacteriales</taxon>
        <taxon>Flavobacteriaceae</taxon>
        <taxon>Capnocytophaga</taxon>
    </lineage>
</organism>
<dbReference type="EMBL" id="CDOI01000157">
    <property type="protein sequence ID" value="CEN47597.1"/>
    <property type="molecule type" value="Genomic_DNA"/>
</dbReference>
<dbReference type="InterPro" id="IPR038333">
    <property type="entry name" value="T1MK-like_N_sf"/>
</dbReference>
<feature type="domain" description="N6 adenine-specific DNA methyltransferase N-terminal" evidence="9">
    <location>
        <begin position="7"/>
        <end position="109"/>
    </location>
</feature>
<dbReference type="GO" id="GO:0009307">
    <property type="term" value="P:DNA restriction-modification system"/>
    <property type="evidence" value="ECO:0007669"/>
    <property type="project" value="UniProtKB-KW"/>
</dbReference>
<feature type="domain" description="DNA methylase adenine-specific" evidence="8">
    <location>
        <begin position="120"/>
        <end position="425"/>
    </location>
</feature>
<keyword evidence="3 10" id="KW-0489">Methyltransferase</keyword>
<evidence type="ECO:0000259" key="9">
    <source>
        <dbReference type="Pfam" id="PF12161"/>
    </source>
</evidence>
<dbReference type="PRINTS" id="PR00507">
    <property type="entry name" value="N12N6MTFRASE"/>
</dbReference>
<keyword evidence="5" id="KW-0949">S-adenosyl-L-methionine</keyword>
<evidence type="ECO:0000256" key="5">
    <source>
        <dbReference type="ARBA" id="ARBA00022691"/>
    </source>
</evidence>
<dbReference type="PANTHER" id="PTHR42933">
    <property type="entry name" value="SLR6095 PROTEIN"/>
    <property type="match status" value="1"/>
</dbReference>
<dbReference type="InterPro" id="IPR022749">
    <property type="entry name" value="D12N6_MeTrfase_N"/>
</dbReference>
<dbReference type="GO" id="GO:0008170">
    <property type="term" value="F:N-methyltransferase activity"/>
    <property type="evidence" value="ECO:0007669"/>
    <property type="project" value="InterPro"/>
</dbReference>
<dbReference type="InterPro" id="IPR002052">
    <property type="entry name" value="DNA_methylase_N6_adenine_CS"/>
</dbReference>
<dbReference type="InterPro" id="IPR003356">
    <property type="entry name" value="DNA_methylase_A-5"/>
</dbReference>
<name>A0A0B7IC72_9FLAO</name>
<dbReference type="GO" id="GO:0032259">
    <property type="term" value="P:methylation"/>
    <property type="evidence" value="ECO:0007669"/>
    <property type="project" value="UniProtKB-KW"/>
</dbReference>
<reference evidence="10 11" key="1">
    <citation type="submission" date="2015-01" db="EMBL/GenBank/DDBJ databases">
        <authorList>
            <person name="Xiang T."/>
            <person name="Song Y."/>
            <person name="Huang L."/>
            <person name="Wang B."/>
            <person name="Wu P."/>
        </authorList>
    </citation>
    <scope>NUCLEOTIDE SEQUENCE [LARGE SCALE GENOMIC DNA]</scope>
    <source>
        <strain evidence="10 11">CcD38</strain>
    </source>
</reference>
<evidence type="ECO:0000259" key="8">
    <source>
        <dbReference type="Pfam" id="PF02384"/>
    </source>
</evidence>
<keyword evidence="4 10" id="KW-0808">Transferase</keyword>
<gene>
    <name evidence="10" type="primary">hsdM</name>
    <name evidence="10" type="ORF">CCAND38_450035</name>
</gene>
<dbReference type="GO" id="GO:0003677">
    <property type="term" value="F:DNA binding"/>
    <property type="evidence" value="ECO:0007669"/>
    <property type="project" value="InterPro"/>
</dbReference>
<evidence type="ECO:0000313" key="10">
    <source>
        <dbReference type="EMBL" id="CEN47597.1"/>
    </source>
</evidence>
<evidence type="ECO:0000256" key="7">
    <source>
        <dbReference type="ARBA" id="ARBA00047942"/>
    </source>
</evidence>
<evidence type="ECO:0000256" key="3">
    <source>
        <dbReference type="ARBA" id="ARBA00022603"/>
    </source>
</evidence>
<sequence>MNNQEIVSKLWALCNVLRDDGITYHQYVTELTYILFLKMAKETDTEKEIPEQYRWDKLVKQDGIPLKKFYKELLEHLGEECTGRIREIYGGAKSNIEEPKNLEKIIKTIDELDWYSAKEEGLGNLYEGLLEKNANEKKSGAGQYFTPRVLIDVITELINPKAGERCNDPACGTFGFMIAADRHIKKQTDDLFDLSEEEQNFQINEAFTGGELVHETHRLALMNAMLHDIKGDIKLGDTLSSEGKKMTGFDVVLTNPPFGTKKGGERATRDDLTFPTSNKQLNFLQHIYRSLNVNGRAGVVLPDNVLFVDNDGEKIRKDLMDKCNLHTILRLPTGIFYAQGVKTNVLFFTKGKTEKNNTKEVWIYDLRSNMPNFGKTNPLKYEHFQEFIECYCEDDFSKRKETYSAENPQGRWRKYTIEEIIARDKTSLDIAWLKQGEETEDIPLDELLENIEEKATNIMSAVEKLKSIING</sequence>
<dbReference type="AlphaFoldDB" id="A0A0B7IC72"/>
<dbReference type="RefSeq" id="WP_042344651.1">
    <property type="nucleotide sequence ID" value="NZ_CDOI01000157.1"/>
</dbReference>
<keyword evidence="6" id="KW-0680">Restriction system</keyword>
<dbReference type="PANTHER" id="PTHR42933:SF4">
    <property type="entry name" value="TYPE I RESTRICTION ENZYME ECOKI METHYLASE SUBUNIT"/>
    <property type="match status" value="1"/>
</dbReference>
<accession>A0A0B7IC72</accession>
<dbReference type="EC" id="2.1.1.72" evidence="2"/>
<comment type="similarity">
    <text evidence="1">Belongs to the N(4)/N(6)-methyltransferase family.</text>
</comment>
<evidence type="ECO:0000256" key="6">
    <source>
        <dbReference type="ARBA" id="ARBA00022747"/>
    </source>
</evidence>
<proteinExistence type="inferred from homology"/>
<dbReference type="PROSITE" id="PS00092">
    <property type="entry name" value="N6_MTASE"/>
    <property type="match status" value="1"/>
</dbReference>
<comment type="catalytic activity">
    <reaction evidence="7">
        <text>a 2'-deoxyadenosine in DNA + S-adenosyl-L-methionine = an N(6)-methyl-2'-deoxyadenosine in DNA + S-adenosyl-L-homocysteine + H(+)</text>
        <dbReference type="Rhea" id="RHEA:15197"/>
        <dbReference type="Rhea" id="RHEA-COMP:12418"/>
        <dbReference type="Rhea" id="RHEA-COMP:12419"/>
        <dbReference type="ChEBI" id="CHEBI:15378"/>
        <dbReference type="ChEBI" id="CHEBI:57856"/>
        <dbReference type="ChEBI" id="CHEBI:59789"/>
        <dbReference type="ChEBI" id="CHEBI:90615"/>
        <dbReference type="ChEBI" id="CHEBI:90616"/>
        <dbReference type="EC" id="2.1.1.72"/>
    </reaction>
</comment>
<dbReference type="Pfam" id="PF12161">
    <property type="entry name" value="HsdM_N"/>
    <property type="match status" value="1"/>
</dbReference>
<protein>
    <recommendedName>
        <fullName evidence="2">site-specific DNA-methyltransferase (adenine-specific)</fullName>
        <ecNumber evidence="2">2.1.1.72</ecNumber>
    </recommendedName>
</protein>
<dbReference type="Pfam" id="PF02384">
    <property type="entry name" value="N6_Mtase"/>
    <property type="match status" value="1"/>
</dbReference>
<dbReference type="Gene3D" id="3.40.50.150">
    <property type="entry name" value="Vaccinia Virus protein VP39"/>
    <property type="match status" value="1"/>
</dbReference>